<dbReference type="SMART" id="SM00220">
    <property type="entry name" value="S_TKc"/>
    <property type="match status" value="1"/>
</dbReference>
<dbReference type="Proteomes" id="UP001592531">
    <property type="component" value="Unassembled WGS sequence"/>
</dbReference>
<dbReference type="Gene3D" id="2.130.10.10">
    <property type="entry name" value="YVTN repeat-like/Quinoprotein amine dehydrogenase"/>
    <property type="match status" value="2"/>
</dbReference>
<name>A0ABV6VST1_9ACTN</name>
<keyword evidence="2 5" id="KW-0547">Nucleotide-binding</keyword>
<keyword evidence="1" id="KW-0808">Transferase</keyword>
<dbReference type="Pfam" id="PF13360">
    <property type="entry name" value="PQQ_2"/>
    <property type="match status" value="1"/>
</dbReference>
<protein>
    <submittedName>
        <fullName evidence="9">PQQ-binding-like beta-propeller repeat protein</fullName>
    </submittedName>
</protein>
<dbReference type="InterPro" id="IPR011047">
    <property type="entry name" value="Quinoprotein_ADH-like_sf"/>
</dbReference>
<dbReference type="RefSeq" id="WP_380534331.1">
    <property type="nucleotide sequence ID" value="NZ_JBHFAB010000005.1"/>
</dbReference>
<dbReference type="Gene3D" id="1.10.510.10">
    <property type="entry name" value="Transferase(Phosphotransferase) domain 1"/>
    <property type="match status" value="1"/>
</dbReference>
<evidence type="ECO:0000313" key="9">
    <source>
        <dbReference type="EMBL" id="MFC1416794.1"/>
    </source>
</evidence>
<keyword evidence="4 5" id="KW-0067">ATP-binding</keyword>
<dbReference type="CDD" id="cd14014">
    <property type="entry name" value="STKc_PknB_like"/>
    <property type="match status" value="1"/>
</dbReference>
<dbReference type="PANTHER" id="PTHR43289:SF34">
    <property type="entry name" value="SERINE_THREONINE-PROTEIN KINASE YBDM-RELATED"/>
    <property type="match status" value="1"/>
</dbReference>
<dbReference type="Gene3D" id="3.30.200.20">
    <property type="entry name" value="Phosphorylase Kinase, domain 1"/>
    <property type="match status" value="1"/>
</dbReference>
<feature type="domain" description="Protein kinase" evidence="8">
    <location>
        <begin position="15"/>
        <end position="273"/>
    </location>
</feature>
<dbReference type="InterPro" id="IPR015943">
    <property type="entry name" value="WD40/YVTN_repeat-like_dom_sf"/>
</dbReference>
<gene>
    <name evidence="9" type="ORF">ACEZDE_09075</name>
</gene>
<sequence length="769" mass="78432">MQPLQSDDPSKIGPYALIARLGTGGMGVVYLARSVGGRTVAVKVVRPELAASGDFRARFRREVEAAQSVSGAYTAPVVDFDHDAATPWLATAYVLGPSLAEAVAAHGPLPEASVRTLGAVLAEALRAIHGAGLVHRDLKPSNVLLAADGPRVIDFGIARALDGTGGELTSTGVVVGSPGYMAPEQASGLPIGPAGDVFSLGSVLSYAATGHGPFEASSVAGLLYKVVHEPPELAALPTGLREPVGACLAKAPGDRITPDTLLALLAPEGTPALLRTAWLPAAVASGIASHAALVMDLEAPVREPSAADGGTLVLGAGPSGTPAGAWTPGGASPATVRLGGGAGSGTVPMPGPGDGTGRGPRRRAVIGAAGAGALVLIGGGTALALAHNKKQDPKPDPAPTASGGSSTAPAPSSYPTRAPGVPPQPLWTYQGSSPGDSPVLPYQGKLLVNGDRMVAVDARGGKQLWQGPMTGAAFAYPPFAVGAGQVITLPSDALGEVVAVNPDTGAVVWKTGLPQRDAFNVFVAADDTHAYYLGEEYPLDAKGQPVIDSTLPDTSRIFALDLHTHAIAWKQPRKASASNFVAGSVSGKYLIYTNDTNNVVVRDTVKGAQLWSGDFGTKDFQTQVEPLVANGVLYVGGPKLLGFRISDGKQVLGIANPGGSFDTPAMADGLLFTVDHPDGSVVALSAATGARQWVCPMRDRTASSALVVIGKTLFAVSGVASDGVYAIDTGTGKILWNYQDGQDDDWWLSTDGQVLYAVHGDRVYALPPR</sequence>
<accession>A0ABV6VST1</accession>
<evidence type="ECO:0000256" key="7">
    <source>
        <dbReference type="SAM" id="Phobius"/>
    </source>
</evidence>
<dbReference type="PROSITE" id="PS50011">
    <property type="entry name" value="PROTEIN_KINASE_DOM"/>
    <property type="match status" value="1"/>
</dbReference>
<feature type="transmembrane region" description="Helical" evidence="7">
    <location>
        <begin position="364"/>
        <end position="386"/>
    </location>
</feature>
<dbReference type="SMART" id="SM00564">
    <property type="entry name" value="PQQ"/>
    <property type="match status" value="5"/>
</dbReference>
<evidence type="ECO:0000256" key="5">
    <source>
        <dbReference type="PROSITE-ProRule" id="PRU10141"/>
    </source>
</evidence>
<dbReference type="PROSITE" id="PS00107">
    <property type="entry name" value="PROTEIN_KINASE_ATP"/>
    <property type="match status" value="1"/>
</dbReference>
<proteinExistence type="predicted"/>
<feature type="region of interest" description="Disordered" evidence="6">
    <location>
        <begin position="387"/>
        <end position="435"/>
    </location>
</feature>
<dbReference type="InterPro" id="IPR018391">
    <property type="entry name" value="PQQ_b-propeller_rpt"/>
</dbReference>
<dbReference type="PROSITE" id="PS00108">
    <property type="entry name" value="PROTEIN_KINASE_ST"/>
    <property type="match status" value="1"/>
</dbReference>
<feature type="region of interest" description="Disordered" evidence="6">
    <location>
        <begin position="329"/>
        <end position="362"/>
    </location>
</feature>
<dbReference type="InterPro" id="IPR008271">
    <property type="entry name" value="Ser/Thr_kinase_AS"/>
</dbReference>
<keyword evidence="7" id="KW-0812">Transmembrane</keyword>
<dbReference type="Pfam" id="PF00069">
    <property type="entry name" value="Pkinase"/>
    <property type="match status" value="1"/>
</dbReference>
<dbReference type="InterPro" id="IPR011009">
    <property type="entry name" value="Kinase-like_dom_sf"/>
</dbReference>
<keyword evidence="10" id="KW-1185">Reference proteome</keyword>
<reference evidence="9 10" key="1">
    <citation type="submission" date="2024-09" db="EMBL/GenBank/DDBJ databases">
        <authorList>
            <person name="Lee S.D."/>
        </authorList>
    </citation>
    <scope>NUCLEOTIDE SEQUENCE [LARGE SCALE GENOMIC DNA]</scope>
    <source>
        <strain evidence="9 10">N8-3</strain>
    </source>
</reference>
<feature type="transmembrane region" description="Helical" evidence="7">
    <location>
        <begin position="12"/>
        <end position="32"/>
    </location>
</feature>
<dbReference type="InterPro" id="IPR017441">
    <property type="entry name" value="Protein_kinase_ATP_BS"/>
</dbReference>
<comment type="caution">
    <text evidence="9">The sequence shown here is derived from an EMBL/GenBank/DDBJ whole genome shotgun (WGS) entry which is preliminary data.</text>
</comment>
<feature type="binding site" evidence="5">
    <location>
        <position position="43"/>
    </location>
    <ligand>
        <name>ATP</name>
        <dbReference type="ChEBI" id="CHEBI:30616"/>
    </ligand>
</feature>
<dbReference type="InterPro" id="IPR002372">
    <property type="entry name" value="PQQ_rpt_dom"/>
</dbReference>
<evidence type="ECO:0000256" key="4">
    <source>
        <dbReference type="ARBA" id="ARBA00022840"/>
    </source>
</evidence>
<evidence type="ECO:0000256" key="3">
    <source>
        <dbReference type="ARBA" id="ARBA00022777"/>
    </source>
</evidence>
<feature type="compositionally biased region" description="Low complexity" evidence="6">
    <location>
        <begin position="399"/>
        <end position="419"/>
    </location>
</feature>
<evidence type="ECO:0000313" key="10">
    <source>
        <dbReference type="Proteomes" id="UP001592531"/>
    </source>
</evidence>
<organism evidence="9 10">
    <name type="scientific">Streptacidiphilus cavernicola</name>
    <dbReference type="NCBI Taxonomy" id="3342716"/>
    <lineage>
        <taxon>Bacteria</taxon>
        <taxon>Bacillati</taxon>
        <taxon>Actinomycetota</taxon>
        <taxon>Actinomycetes</taxon>
        <taxon>Kitasatosporales</taxon>
        <taxon>Streptomycetaceae</taxon>
        <taxon>Streptacidiphilus</taxon>
    </lineage>
</organism>
<evidence type="ECO:0000259" key="8">
    <source>
        <dbReference type="PROSITE" id="PS50011"/>
    </source>
</evidence>
<evidence type="ECO:0000256" key="2">
    <source>
        <dbReference type="ARBA" id="ARBA00022741"/>
    </source>
</evidence>
<dbReference type="EMBL" id="JBHFAB010000005">
    <property type="protein sequence ID" value="MFC1416794.1"/>
    <property type="molecule type" value="Genomic_DNA"/>
</dbReference>
<dbReference type="PANTHER" id="PTHR43289">
    <property type="entry name" value="MITOGEN-ACTIVATED PROTEIN KINASE KINASE KINASE 20-RELATED"/>
    <property type="match status" value="1"/>
</dbReference>
<keyword evidence="7" id="KW-0472">Membrane</keyword>
<dbReference type="SUPFAM" id="SSF50998">
    <property type="entry name" value="Quinoprotein alcohol dehydrogenase-like"/>
    <property type="match status" value="2"/>
</dbReference>
<evidence type="ECO:0000256" key="1">
    <source>
        <dbReference type="ARBA" id="ARBA00022679"/>
    </source>
</evidence>
<keyword evidence="7" id="KW-1133">Transmembrane helix</keyword>
<dbReference type="InterPro" id="IPR000719">
    <property type="entry name" value="Prot_kinase_dom"/>
</dbReference>
<keyword evidence="3" id="KW-0418">Kinase</keyword>
<dbReference type="SUPFAM" id="SSF56112">
    <property type="entry name" value="Protein kinase-like (PK-like)"/>
    <property type="match status" value="1"/>
</dbReference>
<evidence type="ECO:0000256" key="6">
    <source>
        <dbReference type="SAM" id="MobiDB-lite"/>
    </source>
</evidence>